<dbReference type="PIRSF" id="PIRSF036710">
    <property type="entry name" value="YphA_Bacsu"/>
    <property type="match status" value="1"/>
</dbReference>
<dbReference type="RefSeq" id="WP_205183372.1">
    <property type="nucleotide sequence ID" value="NZ_JAFBFC010000001.1"/>
</dbReference>
<keyword evidence="1" id="KW-0812">Transmembrane</keyword>
<accession>A0ABS2QQI7</accession>
<protein>
    <submittedName>
        <fullName evidence="2">Cellulose synthase/poly-beta-1,6-N-acetylglucosamine synthase-like glycosyltransferase</fullName>
    </submittedName>
</protein>
<comment type="caution">
    <text evidence="2">The sequence shown here is derived from an EMBL/GenBank/DDBJ whole genome shotgun (WGS) entry which is preliminary data.</text>
</comment>
<reference evidence="2 3" key="1">
    <citation type="submission" date="2021-01" db="EMBL/GenBank/DDBJ databases">
        <title>Genomic Encyclopedia of Type Strains, Phase IV (KMG-IV): sequencing the most valuable type-strain genomes for metagenomic binning, comparative biology and taxonomic classification.</title>
        <authorList>
            <person name="Goeker M."/>
        </authorList>
    </citation>
    <scope>NUCLEOTIDE SEQUENCE [LARGE SCALE GENOMIC DNA]</scope>
    <source>
        <strain evidence="2 3">DSM 104297</strain>
    </source>
</reference>
<feature type="transmembrane region" description="Helical" evidence="1">
    <location>
        <begin position="54"/>
        <end position="70"/>
    </location>
</feature>
<sequence length="202" mass="23604">MEGIYFYWFAWMGWIFTTFLMKKTKQRLLYTAIILCSIMLSVINVQLLDMEVNSAFLFLLIISYMSFSIVKAKKQVYYFIASFIGALAYASFCLFELYDPVWILIDKRVMVSALILYVIFMLVKTYRMRIICSVISICQGDLFFSFVLRTLSFPYEIGAPSLLDIVAVTVLCISVWEGVLKATAYFDVYLLKWNKQKQTTYK</sequence>
<dbReference type="EMBL" id="JAFBFC010000001">
    <property type="protein sequence ID" value="MBM7701709.1"/>
    <property type="molecule type" value="Genomic_DNA"/>
</dbReference>
<feature type="transmembrane region" description="Helical" evidence="1">
    <location>
        <begin position="6"/>
        <end position="21"/>
    </location>
</feature>
<evidence type="ECO:0000313" key="2">
    <source>
        <dbReference type="EMBL" id="MBM7701709.1"/>
    </source>
</evidence>
<feature type="transmembrane region" description="Helical" evidence="1">
    <location>
        <begin position="130"/>
        <end position="151"/>
    </location>
</feature>
<feature type="transmembrane region" description="Helical" evidence="1">
    <location>
        <begin position="157"/>
        <end position="176"/>
    </location>
</feature>
<organism evidence="2 3">
    <name type="scientific">Priestia iocasae</name>
    <dbReference type="NCBI Taxonomy" id="2291674"/>
    <lineage>
        <taxon>Bacteria</taxon>
        <taxon>Bacillati</taxon>
        <taxon>Bacillota</taxon>
        <taxon>Bacilli</taxon>
        <taxon>Bacillales</taxon>
        <taxon>Bacillaceae</taxon>
        <taxon>Priestia</taxon>
    </lineage>
</organism>
<feature type="transmembrane region" description="Helical" evidence="1">
    <location>
        <begin position="104"/>
        <end position="123"/>
    </location>
</feature>
<feature type="transmembrane region" description="Helical" evidence="1">
    <location>
        <begin position="77"/>
        <end position="98"/>
    </location>
</feature>
<keyword evidence="3" id="KW-1185">Reference proteome</keyword>
<evidence type="ECO:0000313" key="3">
    <source>
        <dbReference type="Proteomes" id="UP000809829"/>
    </source>
</evidence>
<dbReference type="Pfam" id="PF24124">
    <property type="entry name" value="YphA"/>
    <property type="match status" value="1"/>
</dbReference>
<keyword evidence="1" id="KW-0472">Membrane</keyword>
<name>A0ABS2QQI7_9BACI</name>
<proteinExistence type="predicted"/>
<keyword evidence="1" id="KW-1133">Transmembrane helix</keyword>
<evidence type="ECO:0000256" key="1">
    <source>
        <dbReference type="SAM" id="Phobius"/>
    </source>
</evidence>
<feature type="transmembrane region" description="Helical" evidence="1">
    <location>
        <begin position="28"/>
        <end position="48"/>
    </location>
</feature>
<dbReference type="Proteomes" id="UP000809829">
    <property type="component" value="Unassembled WGS sequence"/>
</dbReference>
<dbReference type="InterPro" id="IPR014617">
    <property type="entry name" value="YphA_Bacsu"/>
</dbReference>
<gene>
    <name evidence="2" type="ORF">JOC83_000535</name>
</gene>